<protein>
    <recommendedName>
        <fullName evidence="3">tRNA dimethylallyltransferase</fullName>
        <ecNumber evidence="3">2.5.1.75</ecNumber>
    </recommendedName>
</protein>
<dbReference type="EC" id="2.5.1.75" evidence="3"/>
<keyword evidence="7" id="KW-0067">ATP-binding</keyword>
<gene>
    <name evidence="10" type="ORF">MNB_SM-6-28</name>
</gene>
<comment type="cofactor">
    <cofactor evidence="1">
        <name>Mg(2+)</name>
        <dbReference type="ChEBI" id="CHEBI:18420"/>
    </cofactor>
</comment>
<dbReference type="NCBIfam" id="TIGR00174">
    <property type="entry name" value="miaA"/>
    <property type="match status" value="1"/>
</dbReference>
<reference evidence="10" key="1">
    <citation type="submission" date="2016-10" db="EMBL/GenBank/DDBJ databases">
        <authorList>
            <person name="de Groot N.N."/>
        </authorList>
    </citation>
    <scope>NUCLEOTIDE SEQUENCE</scope>
</reference>
<organism evidence="10">
    <name type="scientific">hydrothermal vent metagenome</name>
    <dbReference type="NCBI Taxonomy" id="652676"/>
    <lineage>
        <taxon>unclassified sequences</taxon>
        <taxon>metagenomes</taxon>
        <taxon>ecological metagenomes</taxon>
    </lineage>
</organism>
<dbReference type="PANTHER" id="PTHR11088">
    <property type="entry name" value="TRNA DIMETHYLALLYLTRANSFERASE"/>
    <property type="match status" value="1"/>
</dbReference>
<keyword evidence="6" id="KW-0547">Nucleotide-binding</keyword>
<dbReference type="GO" id="GO:0052381">
    <property type="term" value="F:tRNA dimethylallyltransferase activity"/>
    <property type="evidence" value="ECO:0007669"/>
    <property type="project" value="UniProtKB-EC"/>
</dbReference>
<evidence type="ECO:0000256" key="7">
    <source>
        <dbReference type="ARBA" id="ARBA00022840"/>
    </source>
</evidence>
<keyword evidence="8" id="KW-0460">Magnesium</keyword>
<proteinExistence type="inferred from homology"/>
<evidence type="ECO:0000256" key="2">
    <source>
        <dbReference type="ARBA" id="ARBA00005842"/>
    </source>
</evidence>
<dbReference type="InterPro" id="IPR039657">
    <property type="entry name" value="Dimethylallyltransferase"/>
</dbReference>
<evidence type="ECO:0000256" key="3">
    <source>
        <dbReference type="ARBA" id="ARBA00012665"/>
    </source>
</evidence>
<comment type="similarity">
    <text evidence="2">Belongs to the IPP transferase family.</text>
</comment>
<sequence length="296" mass="33625">MKQLAIIGPTASGKSDLAIKIAKEIDAYILSIDSLSIYKEIDIVSAKPSKEELREIKHFGINELYPNEHFSVEIFIRLYRDVVQKCKEESKNLIIVGGTSFYLKSLLDGLSELPEITPLTQERVKEKLKNLTQSYEALAKKDAAYMQKIAPNDSYRIEKALLIYEASGMTPSEWFSAHPPKPIIKELPIFNIDVAREVLRERIAKRTQKMYDMGLIDEVAYLEQKYTRAPNAMGAIGIVEVLSFLDGEITKEKMLELISTHTAQLAKRQQTFNRTQFQEITSAPLQDLEAIILQSL</sequence>
<dbReference type="InterPro" id="IPR018022">
    <property type="entry name" value="IPT"/>
</dbReference>
<dbReference type="GO" id="GO:0006400">
    <property type="term" value="P:tRNA modification"/>
    <property type="evidence" value="ECO:0007669"/>
    <property type="project" value="TreeGrafter"/>
</dbReference>
<dbReference type="HAMAP" id="MF_00185">
    <property type="entry name" value="IPP_trans"/>
    <property type="match status" value="1"/>
</dbReference>
<keyword evidence="4 10" id="KW-0808">Transferase</keyword>
<dbReference type="GO" id="GO:0005524">
    <property type="term" value="F:ATP binding"/>
    <property type="evidence" value="ECO:0007669"/>
    <property type="project" value="UniProtKB-KW"/>
</dbReference>
<dbReference type="PANTHER" id="PTHR11088:SF60">
    <property type="entry name" value="TRNA DIMETHYLALLYLTRANSFERASE"/>
    <property type="match status" value="1"/>
</dbReference>
<evidence type="ECO:0000256" key="9">
    <source>
        <dbReference type="ARBA" id="ARBA00049563"/>
    </source>
</evidence>
<evidence type="ECO:0000256" key="4">
    <source>
        <dbReference type="ARBA" id="ARBA00022679"/>
    </source>
</evidence>
<dbReference type="EMBL" id="FPHK01000141">
    <property type="protein sequence ID" value="SFV70136.1"/>
    <property type="molecule type" value="Genomic_DNA"/>
</dbReference>
<dbReference type="Gene3D" id="1.10.20.140">
    <property type="match status" value="1"/>
</dbReference>
<evidence type="ECO:0000256" key="6">
    <source>
        <dbReference type="ARBA" id="ARBA00022741"/>
    </source>
</evidence>
<evidence type="ECO:0000313" key="10">
    <source>
        <dbReference type="EMBL" id="SFV70136.1"/>
    </source>
</evidence>
<accession>A0A1W1CWD3</accession>
<dbReference type="InterPro" id="IPR027417">
    <property type="entry name" value="P-loop_NTPase"/>
</dbReference>
<name>A0A1W1CWD3_9ZZZZ</name>
<evidence type="ECO:0000256" key="8">
    <source>
        <dbReference type="ARBA" id="ARBA00022842"/>
    </source>
</evidence>
<evidence type="ECO:0000256" key="1">
    <source>
        <dbReference type="ARBA" id="ARBA00001946"/>
    </source>
</evidence>
<comment type="catalytic activity">
    <reaction evidence="9">
        <text>adenosine(37) in tRNA + dimethylallyl diphosphate = N(6)-dimethylallyladenosine(37) in tRNA + diphosphate</text>
        <dbReference type="Rhea" id="RHEA:26482"/>
        <dbReference type="Rhea" id="RHEA-COMP:10162"/>
        <dbReference type="Rhea" id="RHEA-COMP:10375"/>
        <dbReference type="ChEBI" id="CHEBI:33019"/>
        <dbReference type="ChEBI" id="CHEBI:57623"/>
        <dbReference type="ChEBI" id="CHEBI:74411"/>
        <dbReference type="ChEBI" id="CHEBI:74415"/>
        <dbReference type="EC" id="2.5.1.75"/>
    </reaction>
</comment>
<evidence type="ECO:0000256" key="5">
    <source>
        <dbReference type="ARBA" id="ARBA00022694"/>
    </source>
</evidence>
<keyword evidence="5" id="KW-0819">tRNA processing</keyword>
<dbReference type="Gene3D" id="3.40.50.300">
    <property type="entry name" value="P-loop containing nucleotide triphosphate hydrolases"/>
    <property type="match status" value="1"/>
</dbReference>
<dbReference type="SUPFAM" id="SSF52540">
    <property type="entry name" value="P-loop containing nucleoside triphosphate hydrolases"/>
    <property type="match status" value="1"/>
</dbReference>
<dbReference type="Pfam" id="PF01715">
    <property type="entry name" value="IPPT"/>
    <property type="match status" value="1"/>
</dbReference>
<dbReference type="AlphaFoldDB" id="A0A1W1CWD3"/>